<organism evidence="6 7">
    <name type="scientific">Streptomyces luteolifulvus</name>
    <dbReference type="NCBI Taxonomy" id="2615112"/>
    <lineage>
        <taxon>Bacteria</taxon>
        <taxon>Bacillati</taxon>
        <taxon>Actinomycetota</taxon>
        <taxon>Actinomycetes</taxon>
        <taxon>Kitasatosporales</taxon>
        <taxon>Streptomycetaceae</taxon>
        <taxon>Streptomyces</taxon>
    </lineage>
</organism>
<dbReference type="Pfam" id="PF08541">
    <property type="entry name" value="ACP_syn_III_C"/>
    <property type="match status" value="1"/>
</dbReference>
<dbReference type="InterPro" id="IPR013747">
    <property type="entry name" value="ACP_syn_III_C"/>
</dbReference>
<keyword evidence="2" id="KW-0808">Transferase</keyword>
<dbReference type="GO" id="GO:0006633">
    <property type="term" value="P:fatty acid biosynthetic process"/>
    <property type="evidence" value="ECO:0007669"/>
    <property type="project" value="InterPro"/>
</dbReference>
<sequence>MGGGPAAYVEDGAASLQDRLGAHRAESVLVAQGCVGGITCFDLLAGRFATHPEYRRALVVGANRTCEAYWNRMDTHSLLFSDGAAAAVAGRGHPGLRWRASEVITDGRCADLFLLEQGGAADPFRGGEEPAPARDAWDLMEFFDYDAERFEAFVDLMNDRVREVVARACKRIGVSVSDLARVVLLNDNLSTLTKVADKLGVPLDRTNLDISMEHGHFGAADHILNLRHHRASGDFRAGDLIALAGMGRGMHWGCTLLEC</sequence>
<dbReference type="GO" id="GO:0004315">
    <property type="term" value="F:3-oxoacyl-[acyl-carrier-protein] synthase activity"/>
    <property type="evidence" value="ECO:0007669"/>
    <property type="project" value="InterPro"/>
</dbReference>
<dbReference type="EMBL" id="VZRB01000004">
    <property type="protein sequence ID" value="KAB1148674.1"/>
    <property type="molecule type" value="Genomic_DNA"/>
</dbReference>
<comment type="caution">
    <text evidence="6">The sequence shown here is derived from an EMBL/GenBank/DDBJ whole genome shotgun (WGS) entry which is preliminary data.</text>
</comment>
<evidence type="ECO:0000259" key="4">
    <source>
        <dbReference type="Pfam" id="PF08541"/>
    </source>
</evidence>
<dbReference type="SUPFAM" id="SSF53901">
    <property type="entry name" value="Thiolase-like"/>
    <property type="match status" value="2"/>
</dbReference>
<feature type="domain" description="Beta-ketoacyl-[acyl-carrier-protein] synthase III C-terminal" evidence="4">
    <location>
        <begin position="170"/>
        <end position="258"/>
    </location>
</feature>
<dbReference type="InterPro" id="IPR013751">
    <property type="entry name" value="ACP_syn_III_N"/>
</dbReference>
<dbReference type="PANTHER" id="PTHR34069:SF2">
    <property type="entry name" value="BETA-KETOACYL-[ACYL-CARRIER-PROTEIN] SYNTHASE III"/>
    <property type="match status" value="1"/>
</dbReference>
<gene>
    <name evidence="6" type="ORF">F7R91_07710</name>
</gene>
<reference evidence="6 7" key="1">
    <citation type="submission" date="2019-09" db="EMBL/GenBank/DDBJ databases">
        <title>Screening of Novel Bioactive Compounds from Soil-Associated.</title>
        <authorList>
            <person name="Zhao S."/>
        </authorList>
    </citation>
    <scope>NUCLEOTIDE SEQUENCE [LARGE SCALE GENOMIC DNA]</scope>
    <source>
        <strain evidence="6 7">HIT-DPA4</strain>
    </source>
</reference>
<evidence type="ECO:0000256" key="3">
    <source>
        <dbReference type="ARBA" id="ARBA00023315"/>
    </source>
</evidence>
<keyword evidence="1" id="KW-0963">Cytoplasm</keyword>
<evidence type="ECO:0000313" key="6">
    <source>
        <dbReference type="EMBL" id="KAB1148674.1"/>
    </source>
</evidence>
<feature type="domain" description="Beta-ketoacyl-[acyl-carrier-protein] synthase III N-terminal" evidence="5">
    <location>
        <begin position="31"/>
        <end position="107"/>
    </location>
</feature>
<evidence type="ECO:0000259" key="5">
    <source>
        <dbReference type="Pfam" id="PF08545"/>
    </source>
</evidence>
<dbReference type="Pfam" id="PF08545">
    <property type="entry name" value="ACP_syn_III"/>
    <property type="match status" value="1"/>
</dbReference>
<name>A0A6H9V5Y2_9ACTN</name>
<dbReference type="Gene3D" id="3.40.47.10">
    <property type="match status" value="2"/>
</dbReference>
<proteinExistence type="predicted"/>
<evidence type="ECO:0000313" key="7">
    <source>
        <dbReference type="Proteomes" id="UP000442707"/>
    </source>
</evidence>
<keyword evidence="7" id="KW-1185">Reference proteome</keyword>
<protein>
    <submittedName>
        <fullName evidence="6">3-oxoacyl-ACP synthase</fullName>
    </submittedName>
</protein>
<dbReference type="RefSeq" id="WP_150945878.1">
    <property type="nucleotide sequence ID" value="NZ_VZRB01000004.1"/>
</dbReference>
<dbReference type="InterPro" id="IPR016039">
    <property type="entry name" value="Thiolase-like"/>
</dbReference>
<dbReference type="AlphaFoldDB" id="A0A6H9V5Y2"/>
<keyword evidence="3" id="KW-0012">Acyltransferase</keyword>
<dbReference type="GO" id="GO:0044550">
    <property type="term" value="P:secondary metabolite biosynthetic process"/>
    <property type="evidence" value="ECO:0007669"/>
    <property type="project" value="TreeGrafter"/>
</dbReference>
<dbReference type="PANTHER" id="PTHR34069">
    <property type="entry name" value="3-OXOACYL-[ACYL-CARRIER-PROTEIN] SYNTHASE 3"/>
    <property type="match status" value="1"/>
</dbReference>
<dbReference type="Proteomes" id="UP000442707">
    <property type="component" value="Unassembled WGS sequence"/>
</dbReference>
<evidence type="ECO:0000256" key="1">
    <source>
        <dbReference type="ARBA" id="ARBA00022490"/>
    </source>
</evidence>
<accession>A0A6H9V5Y2</accession>
<evidence type="ECO:0000256" key="2">
    <source>
        <dbReference type="ARBA" id="ARBA00022679"/>
    </source>
</evidence>